<dbReference type="SMART" id="SM00028">
    <property type="entry name" value="TPR"/>
    <property type="match status" value="2"/>
</dbReference>
<keyword evidence="1" id="KW-0677">Repeat</keyword>
<dbReference type="Gene3D" id="1.25.40.10">
    <property type="entry name" value="Tetratricopeptide repeat domain"/>
    <property type="match status" value="2"/>
</dbReference>
<proteinExistence type="predicted"/>
<organism evidence="6 7">
    <name type="scientific">Erythrobacter longus</name>
    <dbReference type="NCBI Taxonomy" id="1044"/>
    <lineage>
        <taxon>Bacteria</taxon>
        <taxon>Pseudomonadati</taxon>
        <taxon>Pseudomonadota</taxon>
        <taxon>Alphaproteobacteria</taxon>
        <taxon>Sphingomonadales</taxon>
        <taxon>Erythrobacteraceae</taxon>
        <taxon>Erythrobacter/Porphyrobacter group</taxon>
        <taxon>Erythrobacter</taxon>
    </lineage>
</organism>
<dbReference type="STRING" id="1044.EH31_03275"/>
<evidence type="ECO:0000256" key="3">
    <source>
        <dbReference type="PROSITE-ProRule" id="PRU00339"/>
    </source>
</evidence>
<evidence type="ECO:0000313" key="7">
    <source>
        <dbReference type="Proteomes" id="UP000027647"/>
    </source>
</evidence>
<feature type="repeat" description="TPR" evidence="3">
    <location>
        <begin position="848"/>
        <end position="881"/>
    </location>
</feature>
<feature type="domain" description="DUF3857" evidence="5">
    <location>
        <begin position="69"/>
        <end position="222"/>
    </location>
</feature>
<dbReference type="Pfam" id="PF12969">
    <property type="entry name" value="DUF3857"/>
    <property type="match status" value="1"/>
</dbReference>
<accession>A0A074MA79</accession>
<dbReference type="SUPFAM" id="SSF48452">
    <property type="entry name" value="TPR-like"/>
    <property type="match status" value="2"/>
</dbReference>
<dbReference type="eggNOG" id="COG0457">
    <property type="taxonomic scope" value="Bacteria"/>
</dbReference>
<evidence type="ECO:0000313" key="6">
    <source>
        <dbReference type="EMBL" id="KEO91706.1"/>
    </source>
</evidence>
<dbReference type="RefSeq" id="WP_034958034.1">
    <property type="nucleotide sequence ID" value="NZ_JMIW01000001.1"/>
</dbReference>
<sequence>MRFSIACRSISFLALGWSSVVLAGETPLYQPAPNWVEPADISQLERDPANTILVADTQIRIEQGQRWEYVDEVVHIAGSQQLTNAGTVKAVWYPDKGDLIVHDIAIVREGQVIDVLASGEKFEVLRRERRLEDAVVDGSLTATLFVPGLQIGDELRVSYSVTLSDQALGDEVQSQTYLWRKPDRTADFARVLVSWPEKLDVSYKAWPQTELAPVETRKGYNWLNVELPLAEAIEMPDDAPSRFRQSSILQVGTFADWREVSATMAPHYSVAGALSGLDDLLARADAIRSQHDTDLERAVAALDLVQSDIRYLLNGLDGGNYIPQDVSTTWDKKYGDCKAKTLILLALLDRIGIEAEPVLVDVDAGDGVQASLPMPGAFDHVLVRATIDGQLYYLDGTSIGANIDLVGNVPGFQFALPIRNAGADLEPIVQVLPRAPEMKMLVTLDASAGADLPALTKFEMRMFGPAAAQMNAVADQWTDDAKRRFARGNSSEFDIINVEFIKGETNSEAIMQFEGISEPVFDFESGRGELGGEGSFGNIEFSPNRSRRDWREVPVAIEGPSATEISSLVILPDDLSGFEMVGEPEVEVEAAGHQITRNASLEGNLYKIFGKMSVRGGEVAAEDVLAERRKAMGAARNDLKLLAPQDTPRLWRFALQKDRSELAALDKAYAQMVAFDPEKALPYLKRSGYLYDTFDFAGSLADMDKVIEIEGTAQHYSQRASVKKQLLDYEGARADLEEAYALDPTPSRAMNLAAILLDMQDPQAAREAIEYEDGDEDVRRSLAYWMADIEAQEGNAALGLERYELLLLDDPNNAGVINNKCWFMGVWQVELDTAEEVCTRAVEVNGTADAQDSRAMTYYRQGRYENALSDLDAALDINPALSASLLLRGFVRLELGDKEGQADITEALARSPSLAARYRKWGFDL</sequence>
<name>A0A074MA79_ERYLO</name>
<dbReference type="PANTHER" id="PTHR44858:SF1">
    <property type="entry name" value="UDP-N-ACETYLGLUCOSAMINE--PEPTIDE N-ACETYLGLUCOSAMINYLTRANSFERASE SPINDLY-RELATED"/>
    <property type="match status" value="1"/>
</dbReference>
<keyword evidence="4" id="KW-0732">Signal</keyword>
<dbReference type="InterPro" id="IPR050498">
    <property type="entry name" value="Ycf3"/>
</dbReference>
<dbReference type="InterPro" id="IPR011990">
    <property type="entry name" value="TPR-like_helical_dom_sf"/>
</dbReference>
<dbReference type="InterPro" id="IPR019734">
    <property type="entry name" value="TPR_rpt"/>
</dbReference>
<gene>
    <name evidence="6" type="ORF">EH31_03275</name>
</gene>
<feature type="signal peptide" evidence="4">
    <location>
        <begin position="1"/>
        <end position="23"/>
    </location>
</feature>
<dbReference type="Gene3D" id="2.60.40.3140">
    <property type="match status" value="1"/>
</dbReference>
<evidence type="ECO:0000256" key="4">
    <source>
        <dbReference type="SAM" id="SignalP"/>
    </source>
</evidence>
<dbReference type="AlphaFoldDB" id="A0A074MA79"/>
<evidence type="ECO:0000259" key="5">
    <source>
        <dbReference type="Pfam" id="PF12969"/>
    </source>
</evidence>
<dbReference type="PROSITE" id="PS50293">
    <property type="entry name" value="TPR_REGION"/>
    <property type="match status" value="1"/>
</dbReference>
<evidence type="ECO:0000256" key="2">
    <source>
        <dbReference type="ARBA" id="ARBA00022803"/>
    </source>
</evidence>
<protein>
    <recommendedName>
        <fullName evidence="5">DUF3857 domain-containing protein</fullName>
    </recommendedName>
</protein>
<dbReference type="GO" id="GO:0046813">
    <property type="term" value="P:receptor-mediated virion attachment to host cell"/>
    <property type="evidence" value="ECO:0007669"/>
    <property type="project" value="TreeGrafter"/>
</dbReference>
<dbReference type="InterPro" id="IPR013105">
    <property type="entry name" value="TPR_2"/>
</dbReference>
<dbReference type="Proteomes" id="UP000027647">
    <property type="component" value="Unassembled WGS sequence"/>
</dbReference>
<dbReference type="eggNOG" id="COG1305">
    <property type="taxonomic scope" value="Bacteria"/>
</dbReference>
<dbReference type="Gene3D" id="3.10.620.30">
    <property type="match status" value="1"/>
</dbReference>
<dbReference type="InterPro" id="IPR038765">
    <property type="entry name" value="Papain-like_cys_pep_sf"/>
</dbReference>
<dbReference type="EMBL" id="JMIW01000001">
    <property type="protein sequence ID" value="KEO91706.1"/>
    <property type="molecule type" value="Genomic_DNA"/>
</dbReference>
<comment type="caution">
    <text evidence="6">The sequence shown here is derived from an EMBL/GenBank/DDBJ whole genome shotgun (WGS) entry which is preliminary data.</text>
</comment>
<dbReference type="PANTHER" id="PTHR44858">
    <property type="entry name" value="TETRATRICOPEPTIDE REPEAT PROTEIN 6"/>
    <property type="match status" value="1"/>
</dbReference>
<keyword evidence="2 3" id="KW-0802">TPR repeat</keyword>
<dbReference type="Pfam" id="PF07719">
    <property type="entry name" value="TPR_2"/>
    <property type="match status" value="1"/>
</dbReference>
<dbReference type="PROSITE" id="PS50005">
    <property type="entry name" value="TPR"/>
    <property type="match status" value="1"/>
</dbReference>
<dbReference type="GO" id="GO:0009279">
    <property type="term" value="C:cell outer membrane"/>
    <property type="evidence" value="ECO:0007669"/>
    <property type="project" value="TreeGrafter"/>
</dbReference>
<reference evidence="6 7" key="1">
    <citation type="submission" date="2014-04" db="EMBL/GenBank/DDBJ databases">
        <title>A comprehensive comparison of genomes of Erythrobacter spp. strains.</title>
        <authorList>
            <person name="Zheng Q."/>
        </authorList>
    </citation>
    <scope>NUCLEOTIDE SEQUENCE [LARGE SCALE GENOMIC DNA]</scope>
    <source>
        <strain evidence="6 7">DSM 6997</strain>
    </source>
</reference>
<dbReference type="SUPFAM" id="SSF54001">
    <property type="entry name" value="Cysteine proteinases"/>
    <property type="match status" value="1"/>
</dbReference>
<dbReference type="OrthoDB" id="98874at2"/>
<feature type="chain" id="PRO_5001696936" description="DUF3857 domain-containing protein" evidence="4">
    <location>
        <begin position="24"/>
        <end position="925"/>
    </location>
</feature>
<keyword evidence="7" id="KW-1185">Reference proteome</keyword>
<evidence type="ECO:0000256" key="1">
    <source>
        <dbReference type="ARBA" id="ARBA00022737"/>
    </source>
</evidence>
<dbReference type="InterPro" id="IPR024618">
    <property type="entry name" value="DUF3857"/>
</dbReference>